<dbReference type="Proteomes" id="UP001142291">
    <property type="component" value="Unassembled WGS sequence"/>
</dbReference>
<dbReference type="EMBL" id="BSER01000009">
    <property type="protein sequence ID" value="GLJ95663.1"/>
    <property type="molecule type" value="Genomic_DNA"/>
</dbReference>
<dbReference type="RefSeq" id="WP_204963862.1">
    <property type="nucleotide sequence ID" value="NZ_BAAAUR010000001.1"/>
</dbReference>
<evidence type="ECO:0000313" key="1">
    <source>
        <dbReference type="EMBL" id="GLJ95663.1"/>
    </source>
</evidence>
<gene>
    <name evidence="1" type="ORF">GCM10017591_17260</name>
</gene>
<comment type="caution">
    <text evidence="1">The sequence shown here is derived from an EMBL/GenBank/DDBJ whole genome shotgun (WGS) entry which is preliminary data.</text>
</comment>
<reference evidence="1" key="2">
    <citation type="submission" date="2023-01" db="EMBL/GenBank/DDBJ databases">
        <authorList>
            <person name="Sun Q."/>
            <person name="Evtushenko L."/>
        </authorList>
    </citation>
    <scope>NUCLEOTIDE SEQUENCE</scope>
    <source>
        <strain evidence="1">VKM Ac-1940</strain>
    </source>
</reference>
<proteinExistence type="predicted"/>
<protein>
    <submittedName>
        <fullName evidence="1">Uncharacterized protein</fullName>
    </submittedName>
</protein>
<sequence>MAVNKSALVAAISKFRDDTATAVKFHDPDRTNSANTRRKHEGVMAARGELLKSLPAEPETPKVTPATVLADRAPRTADQVAVAQHEFALVERLLASGQPVEALILGATPARLDALLAHAEVLPSVLGSSDPASVVADVQRQAFDRLVELGDPKATIAQEAQRQHDEQAAWREVVKDTIEGRETGAGMTALFQSDREGFDALSAANTDPVRDSDTGERVRQLDRVFNVGAPQGA</sequence>
<evidence type="ECO:0000313" key="2">
    <source>
        <dbReference type="Proteomes" id="UP001142291"/>
    </source>
</evidence>
<name>A0A9W6HMA4_9MICO</name>
<accession>A0A9W6HMA4</accession>
<reference evidence="1" key="1">
    <citation type="journal article" date="2014" name="Int. J. Syst. Evol. Microbiol.">
        <title>Complete genome sequence of Corynebacterium casei LMG S-19264T (=DSM 44701T), isolated from a smear-ripened cheese.</title>
        <authorList>
            <consortium name="US DOE Joint Genome Institute (JGI-PGF)"/>
            <person name="Walter F."/>
            <person name="Albersmeier A."/>
            <person name="Kalinowski J."/>
            <person name="Ruckert C."/>
        </authorList>
    </citation>
    <scope>NUCLEOTIDE SEQUENCE</scope>
    <source>
        <strain evidence="1">VKM Ac-1940</strain>
    </source>
</reference>
<organism evidence="1 2">
    <name type="scientific">Microbacterium dextranolyticum</name>
    <dbReference type="NCBI Taxonomy" id="36806"/>
    <lineage>
        <taxon>Bacteria</taxon>
        <taxon>Bacillati</taxon>
        <taxon>Actinomycetota</taxon>
        <taxon>Actinomycetes</taxon>
        <taxon>Micrococcales</taxon>
        <taxon>Microbacteriaceae</taxon>
        <taxon>Microbacterium</taxon>
    </lineage>
</organism>
<keyword evidence="2" id="KW-1185">Reference proteome</keyword>
<dbReference type="AlphaFoldDB" id="A0A9W6HMA4"/>